<keyword evidence="5" id="KW-0597">Phosphoprotein</keyword>
<dbReference type="RefSeq" id="WP_138151224.1">
    <property type="nucleotide sequence ID" value="NZ_CBDDKQ010000002.1"/>
</dbReference>
<dbReference type="Proteomes" id="UP000308901">
    <property type="component" value="Unassembled WGS sequence"/>
</dbReference>
<keyword evidence="13" id="KW-1185">Reference proteome</keyword>
<dbReference type="CDD" id="cd00130">
    <property type="entry name" value="PAS"/>
    <property type="match status" value="1"/>
</dbReference>
<comment type="caution">
    <text evidence="12">The sequence shown here is derived from an EMBL/GenBank/DDBJ whole genome shotgun (WGS) entry which is preliminary data.</text>
</comment>
<keyword evidence="6 9" id="KW-0812">Transmembrane</keyword>
<evidence type="ECO:0000313" key="13">
    <source>
        <dbReference type="Proteomes" id="UP000308901"/>
    </source>
</evidence>
<dbReference type="PROSITE" id="PS50112">
    <property type="entry name" value="PAS"/>
    <property type="match status" value="1"/>
</dbReference>
<dbReference type="GO" id="GO:0000155">
    <property type="term" value="F:phosphorelay sensor kinase activity"/>
    <property type="evidence" value="ECO:0007669"/>
    <property type="project" value="InterPro"/>
</dbReference>
<dbReference type="InterPro" id="IPR000014">
    <property type="entry name" value="PAS"/>
</dbReference>
<dbReference type="Pfam" id="PF08269">
    <property type="entry name" value="dCache_2"/>
    <property type="match status" value="1"/>
</dbReference>
<evidence type="ECO:0000259" key="10">
    <source>
        <dbReference type="PROSITE" id="PS50109"/>
    </source>
</evidence>
<keyword evidence="8 9" id="KW-0472">Membrane</keyword>
<feature type="domain" description="PAS" evidence="11">
    <location>
        <begin position="379"/>
        <end position="451"/>
    </location>
</feature>
<dbReference type="OrthoDB" id="5348736at2"/>
<dbReference type="InterPro" id="IPR036890">
    <property type="entry name" value="HATPase_C_sf"/>
</dbReference>
<dbReference type="InterPro" id="IPR004010">
    <property type="entry name" value="Double_Cache_2"/>
</dbReference>
<evidence type="ECO:0000256" key="2">
    <source>
        <dbReference type="ARBA" id="ARBA00004651"/>
    </source>
</evidence>
<dbReference type="SUPFAM" id="SSF47384">
    <property type="entry name" value="Homodimeric domain of signal transducing histidine kinase"/>
    <property type="match status" value="1"/>
</dbReference>
<dbReference type="SUPFAM" id="SSF55785">
    <property type="entry name" value="PYP-like sensor domain (PAS domain)"/>
    <property type="match status" value="1"/>
</dbReference>
<comment type="subcellular location">
    <subcellularLocation>
        <location evidence="2">Cell membrane</location>
        <topology evidence="2">Multi-pass membrane protein</topology>
    </subcellularLocation>
</comment>
<dbReference type="InterPro" id="IPR035965">
    <property type="entry name" value="PAS-like_dom_sf"/>
</dbReference>
<name>A0A5R8Y5Q1_9BACT</name>
<evidence type="ECO:0000256" key="7">
    <source>
        <dbReference type="ARBA" id="ARBA00022989"/>
    </source>
</evidence>
<dbReference type="Pfam" id="PF08447">
    <property type="entry name" value="PAS_3"/>
    <property type="match status" value="1"/>
</dbReference>
<dbReference type="SUPFAM" id="SSF55874">
    <property type="entry name" value="ATPase domain of HSP90 chaperone/DNA topoisomerase II/histidine kinase"/>
    <property type="match status" value="1"/>
</dbReference>
<evidence type="ECO:0000256" key="5">
    <source>
        <dbReference type="ARBA" id="ARBA00022553"/>
    </source>
</evidence>
<keyword evidence="4" id="KW-1003">Cell membrane</keyword>
<dbReference type="InterPro" id="IPR033480">
    <property type="entry name" value="sCache_2"/>
</dbReference>
<reference evidence="12 13" key="1">
    <citation type="submission" date="2019-05" db="EMBL/GenBank/DDBJ databases">
        <title>Arcobacter sp. nov., isolated from sea sediment.</title>
        <authorList>
            <person name="Kim W."/>
        </authorList>
    </citation>
    <scope>NUCLEOTIDE SEQUENCE [LARGE SCALE GENOMIC DNA]</scope>
    <source>
        <strain evidence="12 13">CAU 1517</strain>
    </source>
</reference>
<dbReference type="SMART" id="SM01049">
    <property type="entry name" value="Cache_2"/>
    <property type="match status" value="1"/>
</dbReference>
<dbReference type="InterPro" id="IPR003661">
    <property type="entry name" value="HisK_dim/P_dom"/>
</dbReference>
<evidence type="ECO:0000256" key="9">
    <source>
        <dbReference type="SAM" id="Phobius"/>
    </source>
</evidence>
<proteinExistence type="predicted"/>
<keyword evidence="7 9" id="KW-1133">Transmembrane helix</keyword>
<evidence type="ECO:0000256" key="1">
    <source>
        <dbReference type="ARBA" id="ARBA00000085"/>
    </source>
</evidence>
<dbReference type="EC" id="2.7.13.3" evidence="3"/>
<dbReference type="Gene3D" id="3.30.565.10">
    <property type="entry name" value="Histidine kinase-like ATPase, C-terminal domain"/>
    <property type="match status" value="1"/>
</dbReference>
<evidence type="ECO:0000256" key="8">
    <source>
        <dbReference type="ARBA" id="ARBA00023136"/>
    </source>
</evidence>
<dbReference type="PROSITE" id="PS50109">
    <property type="entry name" value="HIS_KIN"/>
    <property type="match status" value="1"/>
</dbReference>
<dbReference type="CDD" id="cd00082">
    <property type="entry name" value="HisKA"/>
    <property type="match status" value="1"/>
</dbReference>
<evidence type="ECO:0000256" key="3">
    <source>
        <dbReference type="ARBA" id="ARBA00012438"/>
    </source>
</evidence>
<dbReference type="Gene3D" id="1.10.287.130">
    <property type="match status" value="1"/>
</dbReference>
<feature type="transmembrane region" description="Helical" evidence="9">
    <location>
        <begin position="12"/>
        <end position="30"/>
    </location>
</feature>
<dbReference type="InterPro" id="IPR013655">
    <property type="entry name" value="PAS_fold_3"/>
</dbReference>
<protein>
    <recommendedName>
        <fullName evidence="3">histidine kinase</fullName>
        <ecNumber evidence="3">2.7.13.3</ecNumber>
    </recommendedName>
</protein>
<sequence length="746" mass="87920">MKERTLVNIIKYSPSIFILFLTIVISILVYKEHKSNIEAEKNLIITTQIEDEKDEIQLWIDSIAQSMIMMKENTENDLKNDLRNQVHNAYEIAYRIFNKYKNKKTKEEITDIIKASLRSIRNNEGRGYFFIYEMDGTNILNSDFPEIEGKSLWNYKDLKGVLLLQEMNKILSQKSETFYDWYWHKSTDKKKEYKKVGFFKKFEPYDWFIGTGEYIDDFEDSIKNKILNYVRKIRYKDDRYIFITNDKGKVLSHKYEKLIGLDITKSIEGFKQHYENKEMFANGKFIEYAFKEENVNKKISYARWIKEWNWVIGTGFNFDKINDKIIERQNHLEIKYNEYLKETIILSSILILILLIVSHIISRYVEKSFYKYKSSLEEKHKTLVKAQRTASIGDWKLDIKNQEAYWSDEILNILGIDELKEKPSPAFLKKLMHPDDWETFETSLNNTINKKSDHACVYRIIRPKDKNTIWIDCRGQLSEDNQKIYGTVQDITKRKLLEDEKDQKEALLFQQSKLASMGEMLGNIAHQWRQPLSLITSTATGTQVQNELGILDSKTINKNLQNITETAKYLSQTIEDFRSFFKPKDDEFSEFSVKDIISRTLNLINVQFKSKNIIIIEDIEDIRILSLENELVQALINILNNARDALSERVDVNQKLILIKTYVEKEKLIIEVQDNGGGIPKNILNRVFEPYFTTKHQTHGTGIGLYMTQQIVDKLLKGSIRVKNKDFVFKTKSYHGANFKIILPFK</sequence>
<evidence type="ECO:0000256" key="4">
    <source>
        <dbReference type="ARBA" id="ARBA00022475"/>
    </source>
</evidence>
<dbReference type="PRINTS" id="PR00344">
    <property type="entry name" value="BCTRLSENSOR"/>
</dbReference>
<evidence type="ECO:0000259" key="11">
    <source>
        <dbReference type="PROSITE" id="PS50112"/>
    </source>
</evidence>
<dbReference type="InterPro" id="IPR036097">
    <property type="entry name" value="HisK_dim/P_sf"/>
</dbReference>
<comment type="catalytic activity">
    <reaction evidence="1">
        <text>ATP + protein L-histidine = ADP + protein N-phospho-L-histidine.</text>
        <dbReference type="EC" id="2.7.13.3"/>
    </reaction>
</comment>
<dbReference type="EMBL" id="VANU01000001">
    <property type="protein sequence ID" value="TLP40822.1"/>
    <property type="molecule type" value="Genomic_DNA"/>
</dbReference>
<dbReference type="SMART" id="SM00387">
    <property type="entry name" value="HATPase_c"/>
    <property type="match status" value="1"/>
</dbReference>
<dbReference type="PANTHER" id="PTHR43065:SF47">
    <property type="match status" value="1"/>
</dbReference>
<accession>A0A5R8Y5Q1</accession>
<gene>
    <name evidence="12" type="ORF">FDK22_02050</name>
</gene>
<evidence type="ECO:0000256" key="6">
    <source>
        <dbReference type="ARBA" id="ARBA00022692"/>
    </source>
</evidence>
<feature type="domain" description="Histidine kinase" evidence="10">
    <location>
        <begin position="523"/>
        <end position="746"/>
    </location>
</feature>
<organism evidence="12 13">
    <name type="scientific">Arcobacter arenosus</name>
    <dbReference type="NCBI Taxonomy" id="2576037"/>
    <lineage>
        <taxon>Bacteria</taxon>
        <taxon>Pseudomonadati</taxon>
        <taxon>Campylobacterota</taxon>
        <taxon>Epsilonproteobacteria</taxon>
        <taxon>Campylobacterales</taxon>
        <taxon>Arcobacteraceae</taxon>
        <taxon>Arcobacter</taxon>
    </lineage>
</organism>
<dbReference type="Pfam" id="PF02518">
    <property type="entry name" value="HATPase_c"/>
    <property type="match status" value="1"/>
</dbReference>
<evidence type="ECO:0000313" key="12">
    <source>
        <dbReference type="EMBL" id="TLP40822.1"/>
    </source>
</evidence>
<dbReference type="Gene3D" id="2.10.70.100">
    <property type="match status" value="1"/>
</dbReference>
<dbReference type="InterPro" id="IPR004358">
    <property type="entry name" value="Sig_transdc_His_kin-like_C"/>
</dbReference>
<dbReference type="AlphaFoldDB" id="A0A5R8Y5Q1"/>
<dbReference type="Gene3D" id="3.30.450.20">
    <property type="entry name" value="PAS domain"/>
    <property type="match status" value="3"/>
</dbReference>
<dbReference type="GO" id="GO:0005886">
    <property type="term" value="C:plasma membrane"/>
    <property type="evidence" value="ECO:0007669"/>
    <property type="project" value="UniProtKB-SubCell"/>
</dbReference>
<dbReference type="InterPro" id="IPR005467">
    <property type="entry name" value="His_kinase_dom"/>
</dbReference>
<dbReference type="InterPro" id="IPR003594">
    <property type="entry name" value="HATPase_dom"/>
</dbReference>
<dbReference type="PANTHER" id="PTHR43065">
    <property type="entry name" value="SENSOR HISTIDINE KINASE"/>
    <property type="match status" value="1"/>
</dbReference>